<dbReference type="EMBL" id="BAAAFZ010000008">
    <property type="protein sequence ID" value="GAA0570335.1"/>
    <property type="molecule type" value="Genomic_DNA"/>
</dbReference>
<dbReference type="Gene3D" id="3.40.50.150">
    <property type="entry name" value="Vaccinia Virus protein VP39"/>
    <property type="match status" value="1"/>
</dbReference>
<evidence type="ECO:0000259" key="1">
    <source>
        <dbReference type="Pfam" id="PF08421"/>
    </source>
</evidence>
<dbReference type="InterPro" id="IPR029063">
    <property type="entry name" value="SAM-dependent_MTases_sf"/>
</dbReference>
<dbReference type="InterPro" id="IPR038576">
    <property type="entry name" value="Methyltransf_Zn-bd_dom_put_sf"/>
</dbReference>
<keyword evidence="3" id="KW-0808">Transferase</keyword>
<dbReference type="InterPro" id="IPR013630">
    <property type="entry name" value="Methyltransf_Zn-bd_dom_put"/>
</dbReference>
<protein>
    <submittedName>
        <fullName evidence="3">Class I SAM-dependent methyltransferase</fullName>
    </submittedName>
</protein>
<dbReference type="PANTHER" id="PTHR43861">
    <property type="entry name" value="TRANS-ACONITATE 2-METHYLTRANSFERASE-RELATED"/>
    <property type="match status" value="1"/>
</dbReference>
<comment type="caution">
    <text evidence="3">The sequence shown here is derived from an EMBL/GenBank/DDBJ whole genome shotgun (WGS) entry which is preliminary data.</text>
</comment>
<dbReference type="InterPro" id="IPR013691">
    <property type="entry name" value="MeTrfase_14"/>
</dbReference>
<organism evidence="3 4">
    <name type="scientific">Craurococcus roseus</name>
    <dbReference type="NCBI Taxonomy" id="77585"/>
    <lineage>
        <taxon>Bacteria</taxon>
        <taxon>Pseudomonadati</taxon>
        <taxon>Pseudomonadota</taxon>
        <taxon>Alphaproteobacteria</taxon>
        <taxon>Acetobacterales</taxon>
        <taxon>Acetobacteraceae</taxon>
        <taxon>Craurococcus</taxon>
    </lineage>
</organism>
<evidence type="ECO:0000259" key="2">
    <source>
        <dbReference type="Pfam" id="PF08484"/>
    </source>
</evidence>
<dbReference type="Proteomes" id="UP001501588">
    <property type="component" value="Unassembled WGS sequence"/>
</dbReference>
<dbReference type="RefSeq" id="WP_343893678.1">
    <property type="nucleotide sequence ID" value="NZ_BAAAFZ010000008.1"/>
</dbReference>
<dbReference type="SUPFAM" id="SSF53335">
    <property type="entry name" value="S-adenosyl-L-methionine-dependent methyltransferases"/>
    <property type="match status" value="1"/>
</dbReference>
<dbReference type="Pfam" id="PF13489">
    <property type="entry name" value="Methyltransf_23"/>
    <property type="match status" value="1"/>
</dbReference>
<dbReference type="GO" id="GO:0008168">
    <property type="term" value="F:methyltransferase activity"/>
    <property type="evidence" value="ECO:0007669"/>
    <property type="project" value="UniProtKB-KW"/>
</dbReference>
<dbReference type="Gene3D" id="6.20.50.110">
    <property type="entry name" value="Methyltransferase, zinc-binding domain"/>
    <property type="match status" value="1"/>
</dbReference>
<dbReference type="Pfam" id="PF08484">
    <property type="entry name" value="Methyltransf_14"/>
    <property type="match status" value="1"/>
</dbReference>
<dbReference type="Gene3D" id="3.40.50.720">
    <property type="entry name" value="NAD(P)-binding Rossmann-like Domain"/>
    <property type="match status" value="1"/>
</dbReference>
<keyword evidence="4" id="KW-1185">Reference proteome</keyword>
<dbReference type="Gene3D" id="6.10.250.3100">
    <property type="match status" value="1"/>
</dbReference>
<dbReference type="PANTHER" id="PTHR43861:SF5">
    <property type="entry name" value="BLL5978 PROTEIN"/>
    <property type="match status" value="1"/>
</dbReference>
<accession>A0ABP3PLZ6</accession>
<reference evidence="4" key="1">
    <citation type="journal article" date="2019" name="Int. J. Syst. Evol. Microbiol.">
        <title>The Global Catalogue of Microorganisms (GCM) 10K type strain sequencing project: providing services to taxonomists for standard genome sequencing and annotation.</title>
        <authorList>
            <consortium name="The Broad Institute Genomics Platform"/>
            <consortium name="The Broad Institute Genome Sequencing Center for Infectious Disease"/>
            <person name="Wu L."/>
            <person name="Ma J."/>
        </authorList>
    </citation>
    <scope>NUCLEOTIDE SEQUENCE [LARGE SCALE GENOMIC DNA]</scope>
    <source>
        <strain evidence="4">JCM 9933</strain>
    </source>
</reference>
<dbReference type="GO" id="GO:0032259">
    <property type="term" value="P:methylation"/>
    <property type="evidence" value="ECO:0007669"/>
    <property type="project" value="UniProtKB-KW"/>
</dbReference>
<name>A0ABP3PLZ6_9PROT</name>
<feature type="domain" description="C-methyltransferase" evidence="2">
    <location>
        <begin position="269"/>
        <end position="428"/>
    </location>
</feature>
<dbReference type="Pfam" id="PF08421">
    <property type="entry name" value="Methyltransf_13"/>
    <property type="match status" value="1"/>
</dbReference>
<proteinExistence type="predicted"/>
<evidence type="ECO:0000313" key="4">
    <source>
        <dbReference type="Proteomes" id="UP001501588"/>
    </source>
</evidence>
<evidence type="ECO:0000313" key="3">
    <source>
        <dbReference type="EMBL" id="GAA0570335.1"/>
    </source>
</evidence>
<feature type="domain" description="Methyltransferase putative zinc binding" evidence="1">
    <location>
        <begin position="29"/>
        <end position="90"/>
    </location>
</feature>
<gene>
    <name evidence="3" type="ORF">GCM10009416_06090</name>
</gene>
<keyword evidence="3" id="KW-0489">Methyltransferase</keyword>
<sequence>MNASPVVLEVTAAGLTSETPSPAAGTSTCRCCGASLTETFADLGMTPLANSYVDPPRASEMEPFYPLHALVCSDCRLVQLAEFESPQTIFSNYLYFSSFSDAWLGHAAEYAARMIERFGLGAETPVVEVASNDGYLLQHFAKRGIPVLGVDPAANVARAAIARGIPTDIAFFGARTAHRLRETHPAPMLMAANNVLAHVPDLHDFVEGFRVLLAPGGVVTFEFPHLLRLMERNQFDTIYHEHFSYLSLFVVERIFGQHGLLVFDVEELPTHGGSLRVFVRHAEDAAKAETPAVERVRAAERDAGLDGMDAYRRFAARPVETKRALLDFLIGAQRAGQKVVGYGAPAKGNTLLNYCGVGKELLPFTVDRNTHKQGLLLPGTRIPIRAPEAILEEKPDYVLILPWNLRDEVAAQMSCIRAWGGRFVVPIPTVEVF</sequence>